<dbReference type="InterPro" id="IPR036866">
    <property type="entry name" value="RibonucZ/Hydroxyglut_hydro"/>
</dbReference>
<dbReference type="HOGENOM" id="CLU_056519_2_0_9"/>
<dbReference type="Pfam" id="PF00753">
    <property type="entry name" value="Lactamase_B"/>
    <property type="match status" value="1"/>
</dbReference>
<dbReference type="PATRIC" id="fig|1461583.4.peg.2430"/>
<gene>
    <name evidence="6" type="primary">ytnP</name>
    <name evidence="6" type="ORF">BN1050_02514</name>
</gene>
<evidence type="ECO:0000313" key="6">
    <source>
        <dbReference type="EMBL" id="CEA05545.1"/>
    </source>
</evidence>
<dbReference type="SMART" id="SM00849">
    <property type="entry name" value="Lactamase_B"/>
    <property type="match status" value="1"/>
</dbReference>
<evidence type="ECO:0000256" key="3">
    <source>
        <dbReference type="ARBA" id="ARBA00022801"/>
    </source>
</evidence>
<dbReference type="GO" id="GO:0016787">
    <property type="term" value="F:hydrolase activity"/>
    <property type="evidence" value="ECO:0007669"/>
    <property type="project" value="UniProtKB-KW"/>
</dbReference>
<evidence type="ECO:0000256" key="1">
    <source>
        <dbReference type="ARBA" id="ARBA00007749"/>
    </source>
</evidence>
<keyword evidence="2" id="KW-0479">Metal-binding</keyword>
<reference evidence="6" key="1">
    <citation type="submission" date="2014-07" db="EMBL/GenBank/DDBJ databases">
        <authorList>
            <person name="Urmite Genomes Urmite Genomes"/>
        </authorList>
    </citation>
    <scope>NUCLEOTIDE SEQUENCE</scope>
    <source>
        <strain evidence="6">13S34_air</strain>
    </source>
</reference>
<evidence type="ECO:0000259" key="5">
    <source>
        <dbReference type="SMART" id="SM00849"/>
    </source>
</evidence>
<sequence length="289" mass="33202">MDKFQFHDMTLTWLNGGVTCLDGGAMFGVVPKPLWSRKYPVNEKNQIELPTEPILIQYQGKNMLLDTGVGFNKLNEKQLRNYGVTQESALTSSLDELGLTAADIDYVLMSHLHFDHAGGLTEWQGDVLVPAFPKAKVYVSQIEWDEMREPNIRSRNTYWKDNWEPIVDQVVTYEDQIEIMPGIEMIHTGGHSNGHAILKFTQNGETILHMGDIMPTHAHQNPLWVLAYDDYPMTSVFAKERLMKEALANGYWFSFYHDAYYRMIKWDETGKEVVDSLKRSNEASITFTK</sequence>
<dbReference type="PANTHER" id="PTHR42978:SF6">
    <property type="entry name" value="QUORUM-QUENCHING LACTONASE YTNP-RELATED"/>
    <property type="match status" value="1"/>
</dbReference>
<organism evidence="6">
    <name type="scientific">Metalysinibacillus saudimassiliensis</name>
    <dbReference type="NCBI Taxonomy" id="1461583"/>
    <lineage>
        <taxon>Bacteria</taxon>
        <taxon>Bacillati</taxon>
        <taxon>Bacillota</taxon>
        <taxon>Bacilli</taxon>
        <taxon>Bacillales</taxon>
        <taxon>Caryophanaceae</taxon>
        <taxon>Metalysinibacillus</taxon>
    </lineage>
</organism>
<feature type="domain" description="Metallo-beta-lactamase" evidence="5">
    <location>
        <begin position="50"/>
        <end position="251"/>
    </location>
</feature>
<dbReference type="EMBL" id="LN483078">
    <property type="protein sequence ID" value="CEA05545.1"/>
    <property type="molecule type" value="Genomic_DNA"/>
</dbReference>
<keyword evidence="3" id="KW-0378">Hydrolase</keyword>
<dbReference type="GO" id="GO:0046872">
    <property type="term" value="F:metal ion binding"/>
    <property type="evidence" value="ECO:0007669"/>
    <property type="project" value="UniProtKB-KW"/>
</dbReference>
<accession>A0A078MGX3</accession>
<dbReference type="Gene3D" id="3.60.15.10">
    <property type="entry name" value="Ribonuclease Z/Hydroxyacylglutathione hydrolase-like"/>
    <property type="match status" value="1"/>
</dbReference>
<comment type="similarity">
    <text evidence="1">Belongs to the metallo-beta-lactamase superfamily.</text>
</comment>
<evidence type="ECO:0000256" key="2">
    <source>
        <dbReference type="ARBA" id="ARBA00022723"/>
    </source>
</evidence>
<keyword evidence="4" id="KW-0862">Zinc</keyword>
<dbReference type="CDD" id="cd07728">
    <property type="entry name" value="YtnP-like_MBL-fold"/>
    <property type="match status" value="1"/>
</dbReference>
<dbReference type="InterPro" id="IPR001279">
    <property type="entry name" value="Metallo-B-lactamas"/>
</dbReference>
<dbReference type="SUPFAM" id="SSF56281">
    <property type="entry name" value="Metallo-hydrolase/oxidoreductase"/>
    <property type="match status" value="1"/>
</dbReference>
<dbReference type="PANTHER" id="PTHR42978">
    <property type="entry name" value="QUORUM-QUENCHING LACTONASE YTNP-RELATED-RELATED"/>
    <property type="match status" value="1"/>
</dbReference>
<dbReference type="InterPro" id="IPR051013">
    <property type="entry name" value="MBL_superfamily_lactonases"/>
</dbReference>
<name>A0A078MGX3_9BACL</name>
<dbReference type="AlphaFoldDB" id="A0A078MGX3"/>
<proteinExistence type="inferred from homology"/>
<protein>
    <submittedName>
        <fullName evidence="6">Putative quorum-quenching lactonase YtnP</fullName>
    </submittedName>
</protein>
<evidence type="ECO:0000256" key="4">
    <source>
        <dbReference type="ARBA" id="ARBA00022833"/>
    </source>
</evidence>